<proteinExistence type="predicted"/>
<organism evidence="2 3">
    <name type="scientific">Marchantia polymorpha</name>
    <name type="common">Common liverwort</name>
    <name type="synonym">Marchantia aquatica</name>
    <dbReference type="NCBI Taxonomy" id="3197"/>
    <lineage>
        <taxon>Eukaryota</taxon>
        <taxon>Viridiplantae</taxon>
        <taxon>Streptophyta</taxon>
        <taxon>Embryophyta</taxon>
        <taxon>Marchantiophyta</taxon>
        <taxon>Marchantiopsida</taxon>
        <taxon>Marchantiidae</taxon>
        <taxon>Marchantiales</taxon>
        <taxon>Marchantiaceae</taxon>
        <taxon>Marchantia</taxon>
    </lineage>
</organism>
<dbReference type="EMBL" id="KZ772681">
    <property type="protein sequence ID" value="PTQ46925.1"/>
    <property type="molecule type" value="Genomic_DNA"/>
</dbReference>
<evidence type="ECO:0000313" key="3">
    <source>
        <dbReference type="Proteomes" id="UP000244005"/>
    </source>
</evidence>
<dbReference type="Gramene" id="Mp7g13620.1">
    <property type="protein sequence ID" value="Mp7g13620.1.cds1"/>
    <property type="gene ID" value="Mp7g13620"/>
</dbReference>
<sequence length="94" mass="10097">MGFGCLDHHSRCTPLIQVDRSRSGSRRTEMALPPSLRNACLASASSNDQPTHSHAASPPSFALPSNLLQKMVDGVLFTPGRRPGTSSIKANRKL</sequence>
<accession>A0A2R6XLD5</accession>
<gene>
    <name evidence="2" type="ORF">MARPO_0009s0047</name>
</gene>
<feature type="compositionally biased region" description="Polar residues" evidence="1">
    <location>
        <begin position="43"/>
        <end position="54"/>
    </location>
</feature>
<dbReference type="AlphaFoldDB" id="A0A2R6XLD5"/>
<feature type="region of interest" description="Disordered" evidence="1">
    <location>
        <begin position="39"/>
        <end position="62"/>
    </location>
</feature>
<reference evidence="3" key="1">
    <citation type="journal article" date="2017" name="Cell">
        <title>Insights into land plant evolution garnered from the Marchantia polymorpha genome.</title>
        <authorList>
            <person name="Bowman J.L."/>
            <person name="Kohchi T."/>
            <person name="Yamato K.T."/>
            <person name="Jenkins J."/>
            <person name="Shu S."/>
            <person name="Ishizaki K."/>
            <person name="Yamaoka S."/>
            <person name="Nishihama R."/>
            <person name="Nakamura Y."/>
            <person name="Berger F."/>
            <person name="Adam C."/>
            <person name="Aki S.S."/>
            <person name="Althoff F."/>
            <person name="Araki T."/>
            <person name="Arteaga-Vazquez M.A."/>
            <person name="Balasubrmanian S."/>
            <person name="Barry K."/>
            <person name="Bauer D."/>
            <person name="Boehm C.R."/>
            <person name="Briginshaw L."/>
            <person name="Caballero-Perez J."/>
            <person name="Catarino B."/>
            <person name="Chen F."/>
            <person name="Chiyoda S."/>
            <person name="Chovatia M."/>
            <person name="Davies K.M."/>
            <person name="Delmans M."/>
            <person name="Demura T."/>
            <person name="Dierschke T."/>
            <person name="Dolan L."/>
            <person name="Dorantes-Acosta A.E."/>
            <person name="Eklund D.M."/>
            <person name="Florent S.N."/>
            <person name="Flores-Sandoval E."/>
            <person name="Fujiyama A."/>
            <person name="Fukuzawa H."/>
            <person name="Galik B."/>
            <person name="Grimanelli D."/>
            <person name="Grimwood J."/>
            <person name="Grossniklaus U."/>
            <person name="Hamada T."/>
            <person name="Haseloff J."/>
            <person name="Hetherington A.J."/>
            <person name="Higo A."/>
            <person name="Hirakawa Y."/>
            <person name="Hundley H.N."/>
            <person name="Ikeda Y."/>
            <person name="Inoue K."/>
            <person name="Inoue S.I."/>
            <person name="Ishida S."/>
            <person name="Jia Q."/>
            <person name="Kakita M."/>
            <person name="Kanazawa T."/>
            <person name="Kawai Y."/>
            <person name="Kawashima T."/>
            <person name="Kennedy M."/>
            <person name="Kinose K."/>
            <person name="Kinoshita T."/>
            <person name="Kohara Y."/>
            <person name="Koide E."/>
            <person name="Komatsu K."/>
            <person name="Kopischke S."/>
            <person name="Kubo M."/>
            <person name="Kyozuka J."/>
            <person name="Lagercrantz U."/>
            <person name="Lin S.S."/>
            <person name="Lindquist E."/>
            <person name="Lipzen A.M."/>
            <person name="Lu C.W."/>
            <person name="De Luna E."/>
            <person name="Martienssen R.A."/>
            <person name="Minamino N."/>
            <person name="Mizutani M."/>
            <person name="Mizutani M."/>
            <person name="Mochizuki N."/>
            <person name="Monte I."/>
            <person name="Mosher R."/>
            <person name="Nagasaki H."/>
            <person name="Nakagami H."/>
            <person name="Naramoto S."/>
            <person name="Nishitani K."/>
            <person name="Ohtani M."/>
            <person name="Okamoto T."/>
            <person name="Okumura M."/>
            <person name="Phillips J."/>
            <person name="Pollak B."/>
            <person name="Reinders A."/>
            <person name="Rovekamp M."/>
            <person name="Sano R."/>
            <person name="Sawa S."/>
            <person name="Schmid M.W."/>
            <person name="Shirakawa M."/>
            <person name="Solano R."/>
            <person name="Spunde A."/>
            <person name="Suetsugu N."/>
            <person name="Sugano S."/>
            <person name="Sugiyama A."/>
            <person name="Sun R."/>
            <person name="Suzuki Y."/>
            <person name="Takenaka M."/>
            <person name="Takezawa D."/>
            <person name="Tomogane H."/>
            <person name="Tsuzuki M."/>
            <person name="Ueda T."/>
            <person name="Umeda M."/>
            <person name="Ward J.M."/>
            <person name="Watanabe Y."/>
            <person name="Yazaki K."/>
            <person name="Yokoyama R."/>
            <person name="Yoshitake Y."/>
            <person name="Yotsui I."/>
            <person name="Zachgo S."/>
            <person name="Schmutz J."/>
        </authorList>
    </citation>
    <scope>NUCLEOTIDE SEQUENCE [LARGE SCALE GENOMIC DNA]</scope>
    <source>
        <strain evidence="3">Tak-1</strain>
    </source>
</reference>
<keyword evidence="3" id="KW-1185">Reference proteome</keyword>
<protein>
    <submittedName>
        <fullName evidence="2">Uncharacterized protein</fullName>
    </submittedName>
</protein>
<dbReference type="Proteomes" id="UP000244005">
    <property type="component" value="Unassembled WGS sequence"/>
</dbReference>
<name>A0A2R6XLD5_MARPO</name>
<evidence type="ECO:0000256" key="1">
    <source>
        <dbReference type="SAM" id="MobiDB-lite"/>
    </source>
</evidence>
<evidence type="ECO:0000313" key="2">
    <source>
        <dbReference type="EMBL" id="PTQ46925.1"/>
    </source>
</evidence>